<evidence type="ECO:0000313" key="1">
    <source>
        <dbReference type="EMBL" id="MBU3850541.1"/>
    </source>
</evidence>
<accession>A0A9E2L4I5</accession>
<dbReference type="EMBL" id="JAHLFV010000191">
    <property type="protein sequence ID" value="MBU3850541.1"/>
    <property type="molecule type" value="Genomic_DNA"/>
</dbReference>
<organism evidence="1 2">
    <name type="scientific">Candidatus Treponema excrementipullorum</name>
    <dbReference type="NCBI Taxonomy" id="2838768"/>
    <lineage>
        <taxon>Bacteria</taxon>
        <taxon>Pseudomonadati</taxon>
        <taxon>Spirochaetota</taxon>
        <taxon>Spirochaetia</taxon>
        <taxon>Spirochaetales</taxon>
        <taxon>Treponemataceae</taxon>
        <taxon>Treponema</taxon>
    </lineage>
</organism>
<reference evidence="1" key="1">
    <citation type="journal article" date="2021" name="PeerJ">
        <title>Extensive microbial diversity within the chicken gut microbiome revealed by metagenomics and culture.</title>
        <authorList>
            <person name="Gilroy R."/>
            <person name="Ravi A."/>
            <person name="Getino M."/>
            <person name="Pursley I."/>
            <person name="Horton D.L."/>
            <person name="Alikhan N.F."/>
            <person name="Baker D."/>
            <person name="Gharbi K."/>
            <person name="Hall N."/>
            <person name="Watson M."/>
            <person name="Adriaenssens E.M."/>
            <person name="Foster-Nyarko E."/>
            <person name="Jarju S."/>
            <person name="Secka A."/>
            <person name="Antonio M."/>
            <person name="Oren A."/>
            <person name="Chaudhuri R.R."/>
            <person name="La Ragione R."/>
            <person name="Hildebrand F."/>
            <person name="Pallen M.J."/>
        </authorList>
    </citation>
    <scope>NUCLEOTIDE SEQUENCE</scope>
    <source>
        <strain evidence="1">Gambia15-2214</strain>
    </source>
</reference>
<dbReference type="Proteomes" id="UP000823914">
    <property type="component" value="Unassembled WGS sequence"/>
</dbReference>
<comment type="caution">
    <text evidence="1">The sequence shown here is derived from an EMBL/GenBank/DDBJ whole genome shotgun (WGS) entry which is preliminary data.</text>
</comment>
<sequence length="66" mass="7550">MCKIVDGFLTDDNPRNNHRVFWAFSPIRDAAPKYVLSLNKIDLSHDGIIRMNIVDFSAGKKELMLT</sequence>
<protein>
    <submittedName>
        <fullName evidence="1">Uncharacterized protein</fullName>
    </submittedName>
</protein>
<name>A0A9E2L4I5_9SPIR</name>
<reference evidence="1" key="2">
    <citation type="submission" date="2021-04" db="EMBL/GenBank/DDBJ databases">
        <authorList>
            <person name="Gilroy R."/>
        </authorList>
    </citation>
    <scope>NUCLEOTIDE SEQUENCE</scope>
    <source>
        <strain evidence="1">Gambia15-2214</strain>
    </source>
</reference>
<gene>
    <name evidence="1" type="ORF">IAA16_08250</name>
</gene>
<dbReference type="AlphaFoldDB" id="A0A9E2L4I5"/>
<proteinExistence type="predicted"/>
<evidence type="ECO:0000313" key="2">
    <source>
        <dbReference type="Proteomes" id="UP000823914"/>
    </source>
</evidence>